<dbReference type="RefSeq" id="XP_018733944.1">
    <property type="nucleotide sequence ID" value="XM_018881344.1"/>
</dbReference>
<proteinExistence type="predicted"/>
<gene>
    <name evidence="1" type="ORF">AWJ20_4279</name>
</gene>
<sequence>MIPASPNGGFGGFKYANDLPEGLPKIQDIFSLYASSSGWNPAPYWSFAVVYAHLRLCVITHGIAARIFRGQASSANAEAHAKSYFPLSALAMQEIEEYNENQSKL</sequence>
<evidence type="ECO:0000313" key="1">
    <source>
        <dbReference type="EMBL" id="ANB11467.1"/>
    </source>
</evidence>
<keyword evidence="2" id="KW-1185">Reference proteome</keyword>
<dbReference type="AlphaFoldDB" id="A0A161HH98"/>
<dbReference type="KEGG" id="slb:AWJ20_4279"/>
<dbReference type="Proteomes" id="UP000189580">
    <property type="component" value="Chromosome c"/>
</dbReference>
<organism evidence="1 2">
    <name type="scientific">Sugiyamaella lignohabitans</name>
    <dbReference type="NCBI Taxonomy" id="796027"/>
    <lineage>
        <taxon>Eukaryota</taxon>
        <taxon>Fungi</taxon>
        <taxon>Dikarya</taxon>
        <taxon>Ascomycota</taxon>
        <taxon>Saccharomycotina</taxon>
        <taxon>Dipodascomycetes</taxon>
        <taxon>Dipodascales</taxon>
        <taxon>Trichomonascaceae</taxon>
        <taxon>Sugiyamaella</taxon>
    </lineage>
</organism>
<dbReference type="OrthoDB" id="2443398at2759"/>
<dbReference type="EMBL" id="CP014500">
    <property type="protein sequence ID" value="ANB11467.1"/>
    <property type="molecule type" value="Genomic_DNA"/>
</dbReference>
<protein>
    <submittedName>
        <fullName evidence="1">Uncharacterized protein</fullName>
    </submittedName>
</protein>
<dbReference type="Gene3D" id="3.90.1200.10">
    <property type="match status" value="1"/>
</dbReference>
<dbReference type="GeneID" id="30036393"/>
<name>A0A161HH98_9ASCO</name>
<reference evidence="1 2" key="1">
    <citation type="submission" date="2016-02" db="EMBL/GenBank/DDBJ databases">
        <title>Complete genome sequence and transcriptome regulation of the pentose utilising yeast Sugiyamaella lignohabitans.</title>
        <authorList>
            <person name="Bellasio M."/>
            <person name="Peymann A."/>
            <person name="Valli M."/>
            <person name="Sipitzky M."/>
            <person name="Graf A."/>
            <person name="Sauer M."/>
            <person name="Marx H."/>
            <person name="Mattanovich D."/>
        </authorList>
    </citation>
    <scope>NUCLEOTIDE SEQUENCE [LARGE SCALE GENOMIC DNA]</scope>
    <source>
        <strain evidence="1 2">CBS 10342</strain>
    </source>
</reference>
<evidence type="ECO:0000313" key="2">
    <source>
        <dbReference type="Proteomes" id="UP000189580"/>
    </source>
</evidence>
<accession>A0A161HH98</accession>